<evidence type="ECO:0000313" key="2">
    <source>
        <dbReference type="EMBL" id="SVB61760.1"/>
    </source>
</evidence>
<dbReference type="SUPFAM" id="SSF51206">
    <property type="entry name" value="cAMP-binding domain-like"/>
    <property type="match status" value="1"/>
</dbReference>
<dbReference type="SMART" id="SM00100">
    <property type="entry name" value="cNMP"/>
    <property type="match status" value="1"/>
</dbReference>
<dbReference type="InterPro" id="IPR014710">
    <property type="entry name" value="RmlC-like_jellyroll"/>
</dbReference>
<feature type="domain" description="Cyclic nucleotide-binding" evidence="1">
    <location>
        <begin position="18"/>
        <end position="133"/>
    </location>
</feature>
<dbReference type="InterPro" id="IPR050503">
    <property type="entry name" value="cAMP-dep_PK_reg_su-like"/>
</dbReference>
<protein>
    <recommendedName>
        <fullName evidence="1">Cyclic nucleotide-binding domain-containing protein</fullName>
    </recommendedName>
</protein>
<dbReference type="InterPro" id="IPR018490">
    <property type="entry name" value="cNMP-bd_dom_sf"/>
</dbReference>
<dbReference type="AlphaFoldDB" id="A0A382FFM0"/>
<dbReference type="InterPro" id="IPR000595">
    <property type="entry name" value="cNMP-bd_dom"/>
</dbReference>
<accession>A0A382FFM0</accession>
<dbReference type="Gene3D" id="2.60.120.10">
    <property type="entry name" value="Jelly Rolls"/>
    <property type="match status" value="1"/>
</dbReference>
<gene>
    <name evidence="2" type="ORF">METZ01_LOCUS214614</name>
</gene>
<dbReference type="Pfam" id="PF00027">
    <property type="entry name" value="cNMP_binding"/>
    <property type="match status" value="1"/>
</dbReference>
<dbReference type="PROSITE" id="PS50042">
    <property type="entry name" value="CNMP_BINDING_3"/>
    <property type="match status" value="1"/>
</dbReference>
<organism evidence="2">
    <name type="scientific">marine metagenome</name>
    <dbReference type="NCBI Taxonomy" id="408172"/>
    <lineage>
        <taxon>unclassified sequences</taxon>
        <taxon>metagenomes</taxon>
        <taxon>ecological metagenomes</taxon>
    </lineage>
</organism>
<dbReference type="GO" id="GO:0005829">
    <property type="term" value="C:cytosol"/>
    <property type="evidence" value="ECO:0007669"/>
    <property type="project" value="TreeGrafter"/>
</dbReference>
<dbReference type="PROSITE" id="PS00888">
    <property type="entry name" value="CNMP_BINDING_1"/>
    <property type="match status" value="1"/>
</dbReference>
<dbReference type="PANTHER" id="PTHR11635:SF152">
    <property type="entry name" value="CAMP-DEPENDENT PROTEIN KINASE TYPE I REGULATORY SUBUNIT-RELATED"/>
    <property type="match status" value="1"/>
</dbReference>
<name>A0A382FFM0_9ZZZZ</name>
<dbReference type="InterPro" id="IPR018488">
    <property type="entry name" value="cNMP-bd_CS"/>
</dbReference>
<dbReference type="GO" id="GO:0005952">
    <property type="term" value="C:cAMP-dependent protein kinase complex"/>
    <property type="evidence" value="ECO:0007669"/>
    <property type="project" value="InterPro"/>
</dbReference>
<evidence type="ECO:0000259" key="1">
    <source>
        <dbReference type="PROSITE" id="PS50042"/>
    </source>
</evidence>
<dbReference type="PROSITE" id="PS00889">
    <property type="entry name" value="CNMP_BINDING_2"/>
    <property type="match status" value="1"/>
</dbReference>
<proteinExistence type="predicted"/>
<dbReference type="CDD" id="cd00038">
    <property type="entry name" value="CAP_ED"/>
    <property type="match status" value="1"/>
</dbReference>
<sequence length="144" mass="15629">MVVMKTKSLPDEMNQVPLFSGLSKTEIKSLKRLMTAVSINSGKTVVREGDVGREFMIILSGTASVSRQGSKFATLGPGDFFGEMSLLGKGPRSATLIAETDLLLEALNRREFATMLHKNPEIAEKILADAHDRSTQEASMSEAI</sequence>
<dbReference type="PRINTS" id="PR00103">
    <property type="entry name" value="CAMPKINASE"/>
</dbReference>
<dbReference type="PANTHER" id="PTHR11635">
    <property type="entry name" value="CAMP-DEPENDENT PROTEIN KINASE REGULATORY CHAIN"/>
    <property type="match status" value="1"/>
</dbReference>
<dbReference type="EMBL" id="UINC01049685">
    <property type="protein sequence ID" value="SVB61760.1"/>
    <property type="molecule type" value="Genomic_DNA"/>
</dbReference>
<reference evidence="2" key="1">
    <citation type="submission" date="2018-05" db="EMBL/GenBank/DDBJ databases">
        <authorList>
            <person name="Lanie J.A."/>
            <person name="Ng W.-L."/>
            <person name="Kazmierczak K.M."/>
            <person name="Andrzejewski T.M."/>
            <person name="Davidsen T.M."/>
            <person name="Wayne K.J."/>
            <person name="Tettelin H."/>
            <person name="Glass J.I."/>
            <person name="Rusch D."/>
            <person name="Podicherti R."/>
            <person name="Tsui H.-C.T."/>
            <person name="Winkler M.E."/>
        </authorList>
    </citation>
    <scope>NUCLEOTIDE SEQUENCE</scope>
</reference>